<evidence type="ECO:0000256" key="4">
    <source>
        <dbReference type="ARBA" id="ARBA00023136"/>
    </source>
</evidence>
<keyword evidence="2 5" id="KW-0812">Transmembrane</keyword>
<gene>
    <name evidence="6" type="ORF">SAMN05421812_107231</name>
</gene>
<dbReference type="Pfam" id="PF01040">
    <property type="entry name" value="UbiA"/>
    <property type="match status" value="1"/>
</dbReference>
<dbReference type="InterPro" id="IPR044878">
    <property type="entry name" value="UbiA_sf"/>
</dbReference>
<feature type="transmembrane region" description="Helical" evidence="5">
    <location>
        <begin position="99"/>
        <end position="127"/>
    </location>
</feature>
<evidence type="ECO:0000313" key="7">
    <source>
        <dbReference type="Proteomes" id="UP000198362"/>
    </source>
</evidence>
<keyword evidence="7" id="KW-1185">Reference proteome</keyword>
<evidence type="ECO:0000313" key="6">
    <source>
        <dbReference type="EMBL" id="SNT49635.1"/>
    </source>
</evidence>
<evidence type="ECO:0000256" key="2">
    <source>
        <dbReference type="ARBA" id="ARBA00022692"/>
    </source>
</evidence>
<dbReference type="Proteomes" id="UP000198362">
    <property type="component" value="Unassembled WGS sequence"/>
</dbReference>
<proteinExistence type="predicted"/>
<feature type="transmembrane region" description="Helical" evidence="5">
    <location>
        <begin position="267"/>
        <end position="287"/>
    </location>
</feature>
<feature type="transmembrane region" description="Helical" evidence="5">
    <location>
        <begin position="12"/>
        <end position="30"/>
    </location>
</feature>
<dbReference type="Gene3D" id="1.10.357.140">
    <property type="entry name" value="UbiA prenyltransferase"/>
    <property type="match status" value="1"/>
</dbReference>
<feature type="transmembrane region" description="Helical" evidence="5">
    <location>
        <begin position="240"/>
        <end position="258"/>
    </location>
</feature>
<dbReference type="EMBL" id="FZPH01000007">
    <property type="protein sequence ID" value="SNT49635.1"/>
    <property type="molecule type" value="Genomic_DNA"/>
</dbReference>
<comment type="subcellular location">
    <subcellularLocation>
        <location evidence="1">Membrane</location>
        <topology evidence="1">Multi-pass membrane protein</topology>
    </subcellularLocation>
</comment>
<evidence type="ECO:0000256" key="1">
    <source>
        <dbReference type="ARBA" id="ARBA00004141"/>
    </source>
</evidence>
<dbReference type="GO" id="GO:0016765">
    <property type="term" value="F:transferase activity, transferring alkyl or aryl (other than methyl) groups"/>
    <property type="evidence" value="ECO:0007669"/>
    <property type="project" value="InterPro"/>
</dbReference>
<dbReference type="GO" id="GO:0016020">
    <property type="term" value="C:membrane"/>
    <property type="evidence" value="ECO:0007669"/>
    <property type="project" value="UniProtKB-SubCell"/>
</dbReference>
<protein>
    <submittedName>
        <fullName evidence="6">Chlorophyll synthase</fullName>
    </submittedName>
</protein>
<sequence length="288" mass="30766">MDRWVVLRLTRPWFWPLSWAGAYFGMVVATGDPVPAREAVPATVAAAVVLGPLVWAWVFALNDLHDLPSDRRNPRKATAPLVTGELTPADLRRCARWSAVAAITLATVAGSTFFVGTVIVLVFGWLYSVPPIRLKTRPGADVAVNAIVVGVVGPLGGWSLSRPVLDYPPVLAVLGLLLAAALYLPTTVIDHVADRTAGYTTAAVRWTAAACYRAGLGLWVAANALWLACCHLDVFVDRDSWLLQTVAAPLLVLVYAAVARRPSIPRLAVVAIAFAIPAADFLLAYSLA</sequence>
<accession>A0A239N421</accession>
<keyword evidence="3 5" id="KW-1133">Transmembrane helix</keyword>
<name>A0A239N421_9ACTN</name>
<feature type="transmembrane region" description="Helical" evidence="5">
    <location>
        <begin position="139"/>
        <end position="158"/>
    </location>
</feature>
<evidence type="ECO:0000256" key="5">
    <source>
        <dbReference type="SAM" id="Phobius"/>
    </source>
</evidence>
<evidence type="ECO:0000256" key="3">
    <source>
        <dbReference type="ARBA" id="ARBA00022989"/>
    </source>
</evidence>
<organism evidence="6 7">
    <name type="scientific">Asanoa hainanensis</name>
    <dbReference type="NCBI Taxonomy" id="560556"/>
    <lineage>
        <taxon>Bacteria</taxon>
        <taxon>Bacillati</taxon>
        <taxon>Actinomycetota</taxon>
        <taxon>Actinomycetes</taxon>
        <taxon>Micromonosporales</taxon>
        <taxon>Micromonosporaceae</taxon>
        <taxon>Asanoa</taxon>
    </lineage>
</organism>
<feature type="transmembrane region" description="Helical" evidence="5">
    <location>
        <begin position="170"/>
        <end position="189"/>
    </location>
</feature>
<keyword evidence="4 5" id="KW-0472">Membrane</keyword>
<dbReference type="AlphaFoldDB" id="A0A239N421"/>
<feature type="transmembrane region" description="Helical" evidence="5">
    <location>
        <begin position="42"/>
        <end position="60"/>
    </location>
</feature>
<dbReference type="InterPro" id="IPR000537">
    <property type="entry name" value="UbiA_prenyltransferase"/>
</dbReference>
<reference evidence="6 7" key="1">
    <citation type="submission" date="2017-06" db="EMBL/GenBank/DDBJ databases">
        <authorList>
            <person name="Kim H.J."/>
            <person name="Triplett B.A."/>
        </authorList>
    </citation>
    <scope>NUCLEOTIDE SEQUENCE [LARGE SCALE GENOMIC DNA]</scope>
    <source>
        <strain evidence="6 7">CGMCC 4.5593</strain>
    </source>
</reference>